<feature type="compositionally biased region" description="Basic and acidic residues" evidence="1">
    <location>
        <begin position="94"/>
        <end position="105"/>
    </location>
</feature>
<feature type="compositionally biased region" description="Polar residues" evidence="1">
    <location>
        <begin position="433"/>
        <end position="443"/>
    </location>
</feature>
<feature type="compositionally biased region" description="Basic and acidic residues" evidence="1">
    <location>
        <begin position="392"/>
        <end position="429"/>
    </location>
</feature>
<reference evidence="2 3" key="1">
    <citation type="submission" date="2020-03" db="EMBL/GenBank/DDBJ databases">
        <title>WGS of the type strain of Planosporangium spp.</title>
        <authorList>
            <person name="Thawai C."/>
        </authorList>
    </citation>
    <scope>NUCLEOTIDE SEQUENCE [LARGE SCALE GENOMIC DNA]</scope>
    <source>
        <strain evidence="2 3">TBRC 5610</strain>
    </source>
</reference>
<organism evidence="2 3">
    <name type="scientific">Planosporangium thailandense</name>
    <dbReference type="NCBI Taxonomy" id="765197"/>
    <lineage>
        <taxon>Bacteria</taxon>
        <taxon>Bacillati</taxon>
        <taxon>Actinomycetota</taxon>
        <taxon>Actinomycetes</taxon>
        <taxon>Micromonosporales</taxon>
        <taxon>Micromonosporaceae</taxon>
        <taxon>Planosporangium</taxon>
    </lineage>
</organism>
<feature type="compositionally biased region" description="Basic and acidic residues" evidence="1">
    <location>
        <begin position="498"/>
        <end position="514"/>
    </location>
</feature>
<feature type="compositionally biased region" description="Pro residues" evidence="1">
    <location>
        <begin position="21"/>
        <end position="47"/>
    </location>
</feature>
<dbReference type="Proteomes" id="UP000722989">
    <property type="component" value="Unassembled WGS sequence"/>
</dbReference>
<evidence type="ECO:0000313" key="2">
    <source>
        <dbReference type="EMBL" id="NJC70074.1"/>
    </source>
</evidence>
<keyword evidence="3" id="KW-1185">Reference proteome</keyword>
<gene>
    <name evidence="2" type="ORF">HC031_10180</name>
</gene>
<feature type="region of interest" description="Disordered" evidence="1">
    <location>
        <begin position="1"/>
        <end position="251"/>
    </location>
</feature>
<sequence length="662" mass="68634">MDGPLGDGPGRSESVLFQSPLPEPAAPPLPEPAAPPLPAALPVPSEPDPTADPVGGGPVPDAARADAGRHYEPSGGNTYEPSGGNTFEPSGGEPSDRPADQREWRGTAASGRHYGERPAQRSPWAPASLPPGYERIPTARVAPPTEYEEVSAYREPGGGYGSAAEPAAAGEQSARLDPPWRATDSPWPEPHWSEPRWSEPSRAGDTPGWTERTAEAAPHRALLPQRVPAAPDVPGVSGAPGIEPEGGLPAAAPELARIASYLRDEDDDGQVAQPDGFDIPAVLAAVRIVPGVRDAHVRTNASGAQTLRLELADDADPGEVSRAVTRLLNERMGLAAEPNDGLEAPVPAYSDPLSAPSDPTSAYSDPLSAYSDLASAPTVPGRRRAVEDDDLLDRPGRPSTRSDDAGRHDGADERRPGEPSMTDEDRSKVDPLSTDSASATDSLQVDEPAAGRRRARLAETQGIERGVTEYRALGSRGTRSRVAESVSGAAYQPGTDVGRTDPGRAEPGRAEPGREVAAPAHRPLRGASGVARVILDRVEVSTQGTDAVVEVRLSAAAAAAVGVAQGPAFDGYVLRVAAVAAANAIDDLLTGSDGVPAARCLIENATVVPMGGCEVAVVVLLLAHNGWAEQLSGAAVVDGDQRHAVVRATLAAVNRRLEALLP</sequence>
<accession>A0ABX0XXT7</accession>
<feature type="region of interest" description="Disordered" evidence="1">
    <location>
        <begin position="336"/>
        <end position="460"/>
    </location>
</feature>
<feature type="compositionally biased region" description="Basic and acidic residues" evidence="1">
    <location>
        <begin position="63"/>
        <end position="72"/>
    </location>
</feature>
<feature type="compositionally biased region" description="Polar residues" evidence="1">
    <location>
        <begin position="75"/>
        <end position="88"/>
    </location>
</feature>
<name>A0ABX0XXT7_9ACTN</name>
<proteinExistence type="predicted"/>
<dbReference type="EMBL" id="JAATVY010000005">
    <property type="protein sequence ID" value="NJC70074.1"/>
    <property type="molecule type" value="Genomic_DNA"/>
</dbReference>
<protein>
    <submittedName>
        <fullName evidence="2">Uncharacterized protein</fullName>
    </submittedName>
</protein>
<dbReference type="RefSeq" id="WP_167924982.1">
    <property type="nucleotide sequence ID" value="NZ_JAATVY010000005.1"/>
</dbReference>
<evidence type="ECO:0000256" key="1">
    <source>
        <dbReference type="SAM" id="MobiDB-lite"/>
    </source>
</evidence>
<feature type="region of interest" description="Disordered" evidence="1">
    <location>
        <begin position="474"/>
        <end position="518"/>
    </location>
</feature>
<evidence type="ECO:0000313" key="3">
    <source>
        <dbReference type="Proteomes" id="UP000722989"/>
    </source>
</evidence>
<feature type="compositionally biased region" description="Low complexity" evidence="1">
    <location>
        <begin position="162"/>
        <end position="173"/>
    </location>
</feature>
<comment type="caution">
    <text evidence="2">The sequence shown here is derived from an EMBL/GenBank/DDBJ whole genome shotgun (WGS) entry which is preliminary data.</text>
</comment>